<evidence type="ECO:0000313" key="2">
    <source>
        <dbReference type="EMBL" id="CAP54626.1"/>
    </source>
</evidence>
<dbReference type="Pfam" id="PF00132">
    <property type="entry name" value="Hexapep"/>
    <property type="match status" value="1"/>
</dbReference>
<evidence type="ECO:0008006" key="4">
    <source>
        <dbReference type="Google" id="ProtNLM"/>
    </source>
</evidence>
<dbReference type="CDD" id="cd04645">
    <property type="entry name" value="LbH_gamma_CA_like"/>
    <property type="match status" value="1"/>
</dbReference>
<keyword evidence="3" id="KW-1185">Reference proteome</keyword>
<name>A9H974_GLUDA</name>
<sequence>MKNRMLYDFDGRAPDLSPEAGYVAPNATLIGAVTVAAAASIWFGAVLRGDGEAIVVGPGSNVQDNSVLHTDPGFPLLIGTDVTVGHMVVLHGCRIGDGSLIGMGSVIMNGARIGRDCLVAAGTLIPEGKDFPDGSVIRGQPGRIVGTITPEHAEMMKRASLSYRVRARTYRTGLRAAGQAG</sequence>
<keyword evidence="1" id="KW-1133">Transmembrane helix</keyword>
<keyword evidence="1" id="KW-0472">Membrane</keyword>
<dbReference type="InterPro" id="IPR050484">
    <property type="entry name" value="Transf_Hexapept/Carb_Anhydrase"/>
</dbReference>
<keyword evidence="1" id="KW-0812">Transmembrane</keyword>
<accession>A9H974</accession>
<evidence type="ECO:0000256" key="1">
    <source>
        <dbReference type="SAM" id="Phobius"/>
    </source>
</evidence>
<dbReference type="InterPro" id="IPR047324">
    <property type="entry name" value="LbH_gamma_CA-like"/>
</dbReference>
<protein>
    <recommendedName>
        <fullName evidence="4">Gamma carbonic anhydrase family protein</fullName>
    </recommendedName>
</protein>
<feature type="transmembrane region" description="Helical" evidence="1">
    <location>
        <begin position="20"/>
        <end position="43"/>
    </location>
</feature>
<dbReference type="KEGG" id="gdi:GDI0683"/>
<dbReference type="Gene3D" id="2.160.10.10">
    <property type="entry name" value="Hexapeptide repeat proteins"/>
    <property type="match status" value="1"/>
</dbReference>
<dbReference type="InterPro" id="IPR001451">
    <property type="entry name" value="Hexapep"/>
</dbReference>
<dbReference type="PANTHER" id="PTHR13061">
    <property type="entry name" value="DYNACTIN SUBUNIT P25"/>
    <property type="match status" value="1"/>
</dbReference>
<reference evidence="2 3" key="1">
    <citation type="journal article" date="2009" name="BMC Genomics">
        <title>Complete genome sequence of the sugarcane nitrogen-fixing endophyte Gluconacetobacter diazotrophicus Pal5.</title>
        <authorList>
            <person name="Bertalan M."/>
            <person name="Albano R."/>
            <person name="Padua V."/>
            <person name="Rouws L."/>
            <person name="Rojas C."/>
            <person name="Hemerly A."/>
            <person name="Teixeira K."/>
            <person name="Schwab S."/>
            <person name="Araujo J."/>
            <person name="Oliveira A."/>
            <person name="Franca L."/>
            <person name="Magalhaes V."/>
            <person name="Alqueres S."/>
            <person name="Cardoso A."/>
            <person name="Almeida W."/>
            <person name="Loureiro M.M."/>
            <person name="Nogueira E."/>
            <person name="Cidade D."/>
            <person name="Oliveira D."/>
            <person name="Simao T."/>
            <person name="Macedo J."/>
            <person name="Valadao A."/>
            <person name="Dreschsel M."/>
            <person name="Freitas F."/>
            <person name="Vidal M."/>
            <person name="Guedes H."/>
            <person name="Rodrigues E."/>
            <person name="Meneses C."/>
            <person name="Brioso P."/>
            <person name="Pozzer L."/>
            <person name="Figueiredo D."/>
            <person name="Montano H."/>
            <person name="Junior J."/>
            <person name="Filho G."/>
            <person name="Flores V."/>
            <person name="Ferreira B."/>
            <person name="Branco A."/>
            <person name="Gonzalez P."/>
            <person name="Guillobel H."/>
            <person name="Lemos M."/>
            <person name="Seibel L."/>
            <person name="Macedo J."/>
            <person name="Alves-Ferreira M."/>
            <person name="Sachetto-Martins G."/>
            <person name="Coelho A."/>
            <person name="Santos E."/>
            <person name="Amaral G."/>
            <person name="Neves A."/>
            <person name="Pacheco A.B."/>
            <person name="Carvalho D."/>
            <person name="Lery L."/>
            <person name="Bisch P."/>
            <person name="Rossle S.C."/>
            <person name="Urmenyi T."/>
            <person name="Kruger W.V."/>
            <person name="Martins O."/>
            <person name="Baldani J.I."/>
            <person name="Ferreira P.C."/>
        </authorList>
    </citation>
    <scope>NUCLEOTIDE SEQUENCE [LARGE SCALE GENOMIC DNA]</scope>
    <source>
        <strain evidence="3">ATCC 49037 / DSM 5601 / CCUG 37298 / CIP 103539 / LMG 7603 / PAl5</strain>
    </source>
</reference>
<organism evidence="2 3">
    <name type="scientific">Gluconacetobacter diazotrophicus (strain ATCC 49037 / DSM 5601 / CCUG 37298 / CIP 103539 / LMG 7603 / PAl5)</name>
    <dbReference type="NCBI Taxonomy" id="272568"/>
    <lineage>
        <taxon>Bacteria</taxon>
        <taxon>Pseudomonadati</taxon>
        <taxon>Pseudomonadota</taxon>
        <taxon>Alphaproteobacteria</taxon>
        <taxon>Acetobacterales</taxon>
        <taxon>Acetobacteraceae</taxon>
        <taxon>Gluconacetobacter</taxon>
    </lineage>
</organism>
<dbReference type="PANTHER" id="PTHR13061:SF29">
    <property type="entry name" value="GAMMA CARBONIC ANHYDRASE-LIKE 1, MITOCHONDRIAL-RELATED"/>
    <property type="match status" value="1"/>
</dbReference>
<dbReference type="Proteomes" id="UP000001176">
    <property type="component" value="Chromosome"/>
</dbReference>
<evidence type="ECO:0000313" key="3">
    <source>
        <dbReference type="Proteomes" id="UP000001176"/>
    </source>
</evidence>
<gene>
    <name evidence="2" type="ordered locus">GDI0683</name>
</gene>
<proteinExistence type="predicted"/>
<dbReference type="SUPFAM" id="SSF51161">
    <property type="entry name" value="Trimeric LpxA-like enzymes"/>
    <property type="match status" value="1"/>
</dbReference>
<dbReference type="EMBL" id="AM889285">
    <property type="protein sequence ID" value="CAP54626.1"/>
    <property type="molecule type" value="Genomic_DNA"/>
</dbReference>
<dbReference type="AlphaFoldDB" id="A9H974"/>
<dbReference type="InterPro" id="IPR011004">
    <property type="entry name" value="Trimer_LpxA-like_sf"/>
</dbReference>